<evidence type="ECO:0000256" key="1">
    <source>
        <dbReference type="SAM" id="MobiDB-lite"/>
    </source>
</evidence>
<dbReference type="Proteomes" id="UP001341281">
    <property type="component" value="Chromosome 01"/>
</dbReference>
<organism evidence="3 4">
    <name type="scientific">Paspalum notatum var. saurae</name>
    <dbReference type="NCBI Taxonomy" id="547442"/>
    <lineage>
        <taxon>Eukaryota</taxon>
        <taxon>Viridiplantae</taxon>
        <taxon>Streptophyta</taxon>
        <taxon>Embryophyta</taxon>
        <taxon>Tracheophyta</taxon>
        <taxon>Spermatophyta</taxon>
        <taxon>Magnoliopsida</taxon>
        <taxon>Liliopsida</taxon>
        <taxon>Poales</taxon>
        <taxon>Poaceae</taxon>
        <taxon>PACMAD clade</taxon>
        <taxon>Panicoideae</taxon>
        <taxon>Andropogonodae</taxon>
        <taxon>Paspaleae</taxon>
        <taxon>Paspalinae</taxon>
        <taxon>Paspalum</taxon>
    </lineage>
</organism>
<dbReference type="InterPro" id="IPR019557">
    <property type="entry name" value="AminoTfrase-like_pln_mobile"/>
</dbReference>
<evidence type="ECO:0000313" key="3">
    <source>
        <dbReference type="EMBL" id="WVZ53898.1"/>
    </source>
</evidence>
<evidence type="ECO:0000259" key="2">
    <source>
        <dbReference type="Pfam" id="PF10536"/>
    </source>
</evidence>
<sequence>MVVLSRAMAAAEAYVTPELLDPMTDKKHRSYFSAVLGNELGQVRARVPIEMMALDHRWLPRLVCGLSMSSIDAKLYTTNSFVSRLSTAGLLGVARLVEGKGPLRFNYDYSLLAALVDRWRPETHTFHLTVGEMAPTLQDVSYLLGLPLRGEAMGPTDVGANWRDDLVARFGVVQRHKTSPQYRDIPQQQKGGPLKWWIQRFTASRIRDGATEYEVARHLEAYVMWLMGYVLFCSTSGNVVPKHYLAYARHVADAPMEEVALLAATYRGLCMTCMKSSAAEPMFVGCLLLLQLWAHERFQIGRPLIDPEPYTNFPHDDIDGPTMGAFWCNCRFDVLRDDEVRWLPYSQEALVARAPYGLSSFCERDAEYWRTRTPLVFDIYVEEHAVHRVLRQFDLYQERLLPQRLVPAHAHRFTRQGQTIGQVWAPRLQEFVGMWATALETIVMEGRPHDDAAWGQYLHWYLERTRVRVLPTYNELPRHTPAITDMYPSARDQGASLAHDVVRQIHANAVSYRQRTAAMTTNDHNAAYDKIVALCTRLMRSLSCRNDDVAVPPPRPIAPQQPFAPPQAMFGAAGTTAPRPRPVPVYEQTPPCMYQGIGTQYGTHVGSSSRRPQYYQDTAGPSRHGGRWGLDSTWTLDASGSRGSGVAPHSPGGDAEEMAHMFFMNRPVPDVMGLSQLQDAPIHTTQPSHEPAAEQTLPQDRRTIRAPDPFSHGSRHTHAAVRAARQQEAKVQI</sequence>
<evidence type="ECO:0000313" key="4">
    <source>
        <dbReference type="Proteomes" id="UP001341281"/>
    </source>
</evidence>
<feature type="region of interest" description="Disordered" evidence="1">
    <location>
        <begin position="682"/>
        <end position="733"/>
    </location>
</feature>
<keyword evidence="4" id="KW-1185">Reference proteome</keyword>
<feature type="domain" description="Aminotransferase-like plant mobile" evidence="2">
    <location>
        <begin position="106"/>
        <end position="461"/>
    </location>
</feature>
<protein>
    <recommendedName>
        <fullName evidence="2">Aminotransferase-like plant mobile domain-containing protein</fullName>
    </recommendedName>
</protein>
<accession>A0AAQ3SLJ3</accession>
<dbReference type="InterPro" id="IPR044824">
    <property type="entry name" value="MAIN-like"/>
</dbReference>
<gene>
    <name evidence="3" type="ORF">U9M48_004785</name>
</gene>
<dbReference type="AlphaFoldDB" id="A0AAQ3SLJ3"/>
<dbReference type="EMBL" id="CP144745">
    <property type="protein sequence ID" value="WVZ53898.1"/>
    <property type="molecule type" value="Genomic_DNA"/>
</dbReference>
<dbReference type="GO" id="GO:0010073">
    <property type="term" value="P:meristem maintenance"/>
    <property type="evidence" value="ECO:0007669"/>
    <property type="project" value="InterPro"/>
</dbReference>
<reference evidence="3 4" key="1">
    <citation type="submission" date="2024-02" db="EMBL/GenBank/DDBJ databases">
        <title>High-quality chromosome-scale genome assembly of Pensacola bahiagrass (Paspalum notatum Flugge var. saurae).</title>
        <authorList>
            <person name="Vega J.M."/>
            <person name="Podio M."/>
            <person name="Orjuela J."/>
            <person name="Siena L.A."/>
            <person name="Pessino S.C."/>
            <person name="Combes M.C."/>
            <person name="Mariac C."/>
            <person name="Albertini E."/>
            <person name="Pupilli F."/>
            <person name="Ortiz J.P.A."/>
            <person name="Leblanc O."/>
        </authorList>
    </citation>
    <scope>NUCLEOTIDE SEQUENCE [LARGE SCALE GENOMIC DNA]</scope>
    <source>
        <strain evidence="3">R1</strain>
        <tissue evidence="3">Leaf</tissue>
    </source>
</reference>
<name>A0AAQ3SLJ3_PASNO</name>
<dbReference type="Pfam" id="PF10536">
    <property type="entry name" value="PMD"/>
    <property type="match status" value="1"/>
</dbReference>
<proteinExistence type="predicted"/>
<dbReference type="PANTHER" id="PTHR46033:SF78">
    <property type="entry name" value="OS06G0232700 PROTEIN"/>
    <property type="match status" value="1"/>
</dbReference>
<dbReference type="PANTHER" id="PTHR46033">
    <property type="entry name" value="PROTEIN MAIN-LIKE 2"/>
    <property type="match status" value="1"/>
</dbReference>